<gene>
    <name evidence="5" type="primary">wtpC</name>
    <name evidence="5" type="ORF">HLPR_14140</name>
</gene>
<dbReference type="InterPro" id="IPR027417">
    <property type="entry name" value="P-loop_NTPase"/>
</dbReference>
<dbReference type="GO" id="GO:0016887">
    <property type="term" value="F:ATP hydrolysis activity"/>
    <property type="evidence" value="ECO:0007669"/>
    <property type="project" value="InterPro"/>
</dbReference>
<dbReference type="InterPro" id="IPR003593">
    <property type="entry name" value="AAA+_ATPase"/>
</dbReference>
<evidence type="ECO:0000256" key="1">
    <source>
        <dbReference type="ARBA" id="ARBA00022448"/>
    </source>
</evidence>
<keyword evidence="3 5" id="KW-0067">ATP-binding</keyword>
<dbReference type="KEGG" id="hprf:HLPR_14140"/>
<dbReference type="InterPro" id="IPR008995">
    <property type="entry name" value="Mo/tungstate-bd_C_term_dom"/>
</dbReference>
<dbReference type="InterPro" id="IPR003439">
    <property type="entry name" value="ABC_transporter-like_ATP-bd"/>
</dbReference>
<dbReference type="Pfam" id="PF00005">
    <property type="entry name" value="ABC_tran"/>
    <property type="match status" value="1"/>
</dbReference>
<organism evidence="5 6">
    <name type="scientific">Helicovermis profundi</name>
    <dbReference type="NCBI Taxonomy" id="3065157"/>
    <lineage>
        <taxon>Bacteria</taxon>
        <taxon>Bacillati</taxon>
        <taxon>Bacillota</taxon>
        <taxon>Clostridia</taxon>
        <taxon>Helicovermis</taxon>
    </lineage>
</organism>
<dbReference type="PANTHER" id="PTHR42781:SF4">
    <property type="entry name" value="SPERMIDINE_PUTRESCINE IMPORT ATP-BINDING PROTEIN POTA"/>
    <property type="match status" value="1"/>
</dbReference>
<dbReference type="InterPro" id="IPR050093">
    <property type="entry name" value="ABC_SmlMolc_Importer"/>
</dbReference>
<dbReference type="AlphaFoldDB" id="A0AAU9E6Q5"/>
<dbReference type="SUPFAM" id="SSF52540">
    <property type="entry name" value="P-loop containing nucleoside triphosphate hydrolases"/>
    <property type="match status" value="1"/>
</dbReference>
<dbReference type="SUPFAM" id="SSF50331">
    <property type="entry name" value="MOP-like"/>
    <property type="match status" value="1"/>
</dbReference>
<dbReference type="SMART" id="SM00382">
    <property type="entry name" value="AAA"/>
    <property type="match status" value="1"/>
</dbReference>
<evidence type="ECO:0000313" key="6">
    <source>
        <dbReference type="Proteomes" id="UP001321786"/>
    </source>
</evidence>
<keyword evidence="2" id="KW-0547">Nucleotide-binding</keyword>
<protein>
    <submittedName>
        <fullName evidence="5">Tungstate ABC transporter ATP-binding protein WtpC</fullName>
    </submittedName>
</protein>
<feature type="domain" description="ABC transporter" evidence="4">
    <location>
        <begin position="2"/>
        <end position="230"/>
    </location>
</feature>
<keyword evidence="1" id="KW-0813">Transport</keyword>
<dbReference type="Proteomes" id="UP001321786">
    <property type="component" value="Chromosome"/>
</dbReference>
<dbReference type="PROSITE" id="PS50893">
    <property type="entry name" value="ABC_TRANSPORTER_2"/>
    <property type="match status" value="1"/>
</dbReference>
<dbReference type="RefSeq" id="WP_338534751.1">
    <property type="nucleotide sequence ID" value="NZ_AP028654.1"/>
</dbReference>
<accession>A0AAU9E6Q5</accession>
<dbReference type="GO" id="GO:0005524">
    <property type="term" value="F:ATP binding"/>
    <property type="evidence" value="ECO:0007669"/>
    <property type="project" value="UniProtKB-KW"/>
</dbReference>
<keyword evidence="6" id="KW-1185">Reference proteome</keyword>
<dbReference type="Gene3D" id="3.40.50.300">
    <property type="entry name" value="P-loop containing nucleotide triphosphate hydrolases"/>
    <property type="match status" value="1"/>
</dbReference>
<evidence type="ECO:0000256" key="2">
    <source>
        <dbReference type="ARBA" id="ARBA00022741"/>
    </source>
</evidence>
<evidence type="ECO:0000256" key="3">
    <source>
        <dbReference type="ARBA" id="ARBA00022840"/>
    </source>
</evidence>
<name>A0AAU9E6Q5_9FIRM</name>
<proteinExistence type="predicted"/>
<evidence type="ECO:0000259" key="4">
    <source>
        <dbReference type="PROSITE" id="PS50893"/>
    </source>
</evidence>
<dbReference type="PANTHER" id="PTHR42781">
    <property type="entry name" value="SPERMIDINE/PUTRESCINE IMPORT ATP-BINDING PROTEIN POTA"/>
    <property type="match status" value="1"/>
</dbReference>
<sequence>MIEIKNLNLRFDRFSLKNINLKIKKGEFYIILGPSGAGKTLILDSIGGFIKSENDGIFINNQNVNNYKPENRNLSICYQEFSLFPHMTVKDNILYGFRFKKKIKENEELYNELIKILNIEKLLNRFPTSLSGGEKQRVSLMRALVVKPEILLLDEPLSALDTQIKEKLIRDIKKIHKKYNITVLMITHSFEEAFYLGDKVSVINNGEIVQTGSMKEILHFPKNSFIANFVGMKNIFKGKYLKLDHDKYIGIRPESVFIGRKELECDLTKEGEVIEISIMNMYIELIVKISFGIIISYIPFNEQMKENFEVNEKIYVGINIEDISILEDFIADKKAKSTY</sequence>
<dbReference type="EMBL" id="AP028654">
    <property type="protein sequence ID" value="BEP29083.1"/>
    <property type="molecule type" value="Genomic_DNA"/>
</dbReference>
<reference evidence="5 6" key="1">
    <citation type="submission" date="2023-08" db="EMBL/GenBank/DDBJ databases">
        <title>Helicovermis profunda gen. nov., sp. nov., a novel mesophilic, fermentative bacterium within the Bacillota from a deep-sea hydrothermal vent chimney.</title>
        <authorList>
            <person name="Miyazaki U."/>
            <person name="Mizutani D."/>
            <person name="Hashimoto Y."/>
            <person name="Tame A."/>
            <person name="Sawayama S."/>
            <person name="Miyazaki J."/>
            <person name="Takai K."/>
            <person name="Nakagawa S."/>
        </authorList>
    </citation>
    <scope>NUCLEOTIDE SEQUENCE [LARGE SCALE GENOMIC DNA]</scope>
    <source>
        <strain evidence="5 6">S502</strain>
    </source>
</reference>
<evidence type="ECO:0000313" key="5">
    <source>
        <dbReference type="EMBL" id="BEP29083.1"/>
    </source>
</evidence>